<name>A0A9P7VR47_9AGAR</name>
<dbReference type="AlphaFoldDB" id="A0A9P7VR47"/>
<dbReference type="GeneID" id="66102496"/>
<keyword evidence="1" id="KW-0732">Signal</keyword>
<accession>A0A9P7VR47</accession>
<feature type="signal peptide" evidence="1">
    <location>
        <begin position="1"/>
        <end position="19"/>
    </location>
</feature>
<keyword evidence="3" id="KW-1185">Reference proteome</keyword>
<sequence>MQIAALTGILFWFPSPVYPGSSSSESPMPLCLDTPSLWTKARPLSKFKPLSGGVDYDSHRRVPDRVLKLSPIIQPAIGRSSRKPRSNGLLFLILGRIPDSTNGSKFPLLSLIAVGLSPTFRILESNFFCSPRRTQLSGTVSHVTTNGYFPKGGIALRTFGGTPGTLLFQTQFMQPTNNLSPLSVSQRKTLAPILPFFLLQRRSSIIRF</sequence>
<protein>
    <submittedName>
        <fullName evidence="2">Uncharacterized protein</fullName>
    </submittedName>
</protein>
<evidence type="ECO:0000256" key="1">
    <source>
        <dbReference type="SAM" id="SignalP"/>
    </source>
</evidence>
<evidence type="ECO:0000313" key="3">
    <source>
        <dbReference type="Proteomes" id="UP000812287"/>
    </source>
</evidence>
<dbReference type="EMBL" id="MU250540">
    <property type="protein sequence ID" value="KAG7444461.1"/>
    <property type="molecule type" value="Genomic_DNA"/>
</dbReference>
<gene>
    <name evidence="2" type="ORF">BT62DRAFT_244798</name>
</gene>
<reference evidence="2" key="1">
    <citation type="submission" date="2020-11" db="EMBL/GenBank/DDBJ databases">
        <title>Adaptations for nitrogen fixation in a non-lichenized fungal sporocarp promotes dispersal by wood-feeding termites.</title>
        <authorList>
            <consortium name="DOE Joint Genome Institute"/>
            <person name="Koch R.A."/>
            <person name="Yoon G."/>
            <person name="Arayal U."/>
            <person name="Lail K."/>
            <person name="Amirebrahimi M."/>
            <person name="Labutti K."/>
            <person name="Lipzen A."/>
            <person name="Riley R."/>
            <person name="Barry K."/>
            <person name="Henrissat B."/>
            <person name="Grigoriev I.V."/>
            <person name="Herr J.R."/>
            <person name="Aime M.C."/>
        </authorList>
    </citation>
    <scope>NUCLEOTIDE SEQUENCE</scope>
    <source>
        <strain evidence="2">MCA 3950</strain>
    </source>
</reference>
<evidence type="ECO:0000313" key="2">
    <source>
        <dbReference type="EMBL" id="KAG7444461.1"/>
    </source>
</evidence>
<dbReference type="RefSeq" id="XP_043037961.1">
    <property type="nucleotide sequence ID" value="XM_043180200.1"/>
</dbReference>
<comment type="caution">
    <text evidence="2">The sequence shown here is derived from an EMBL/GenBank/DDBJ whole genome shotgun (WGS) entry which is preliminary data.</text>
</comment>
<proteinExistence type="predicted"/>
<organism evidence="2 3">
    <name type="scientific">Guyanagaster necrorhizus</name>
    <dbReference type="NCBI Taxonomy" id="856835"/>
    <lineage>
        <taxon>Eukaryota</taxon>
        <taxon>Fungi</taxon>
        <taxon>Dikarya</taxon>
        <taxon>Basidiomycota</taxon>
        <taxon>Agaricomycotina</taxon>
        <taxon>Agaricomycetes</taxon>
        <taxon>Agaricomycetidae</taxon>
        <taxon>Agaricales</taxon>
        <taxon>Marasmiineae</taxon>
        <taxon>Physalacriaceae</taxon>
        <taxon>Guyanagaster</taxon>
    </lineage>
</organism>
<feature type="chain" id="PRO_5040275289" evidence="1">
    <location>
        <begin position="20"/>
        <end position="208"/>
    </location>
</feature>
<dbReference type="Proteomes" id="UP000812287">
    <property type="component" value="Unassembled WGS sequence"/>
</dbReference>